<dbReference type="AlphaFoldDB" id="A0A3S5B580"/>
<feature type="domain" description="Nanos-type" evidence="11">
    <location>
        <begin position="80"/>
        <end position="141"/>
    </location>
</feature>
<dbReference type="Gene3D" id="4.10.60.30">
    <property type="entry name" value="Nanos, RNA-binding domain"/>
    <property type="match status" value="1"/>
</dbReference>
<dbReference type="GO" id="GO:0006417">
    <property type="term" value="P:regulation of translation"/>
    <property type="evidence" value="ECO:0007669"/>
    <property type="project" value="UniProtKB-UniRule"/>
</dbReference>
<dbReference type="PANTHER" id="PTHR12887">
    <property type="entry name" value="NANOS PROTEIN"/>
    <property type="match status" value="1"/>
</dbReference>
<comment type="caution">
    <text evidence="12">The sequence shown here is derived from an EMBL/GenBank/DDBJ whole genome shotgun (WGS) entry which is preliminary data.</text>
</comment>
<dbReference type="GO" id="GO:0008270">
    <property type="term" value="F:zinc ion binding"/>
    <property type="evidence" value="ECO:0007669"/>
    <property type="project" value="UniProtKB-KW"/>
</dbReference>
<keyword evidence="7 8" id="KW-0694">RNA-binding</keyword>
<dbReference type="InterPro" id="IPR024161">
    <property type="entry name" value="Znf_nanos-typ"/>
</dbReference>
<dbReference type="Pfam" id="PF05741">
    <property type="entry name" value="zf-nanos"/>
    <property type="match status" value="1"/>
</dbReference>
<feature type="signal peptide" evidence="10">
    <location>
        <begin position="1"/>
        <end position="19"/>
    </location>
</feature>
<dbReference type="InterPro" id="IPR038129">
    <property type="entry name" value="Nanos_sf"/>
</dbReference>
<evidence type="ECO:0000256" key="1">
    <source>
        <dbReference type="ARBA" id="ARBA00004496"/>
    </source>
</evidence>
<evidence type="ECO:0000256" key="4">
    <source>
        <dbReference type="ARBA" id="ARBA00022771"/>
    </source>
</evidence>
<keyword evidence="5" id="KW-0862">Zinc</keyword>
<feature type="chain" id="PRO_5018743363" description="Nanos-type domain-containing protein" evidence="10">
    <location>
        <begin position="20"/>
        <end position="739"/>
    </location>
</feature>
<feature type="region of interest" description="Disordered" evidence="9">
    <location>
        <begin position="239"/>
        <end position="297"/>
    </location>
</feature>
<keyword evidence="3" id="KW-0479">Metal-binding</keyword>
<keyword evidence="2" id="KW-0963">Cytoplasm</keyword>
<keyword evidence="6 8" id="KW-0810">Translation regulation</keyword>
<keyword evidence="10" id="KW-0732">Signal</keyword>
<dbReference type="InterPro" id="IPR008705">
    <property type="entry name" value="Nanos/Xcar2"/>
</dbReference>
<evidence type="ECO:0000259" key="11">
    <source>
        <dbReference type="PROSITE" id="PS51522"/>
    </source>
</evidence>
<dbReference type="Proteomes" id="UP000784294">
    <property type="component" value="Unassembled WGS sequence"/>
</dbReference>
<keyword evidence="13" id="KW-1185">Reference proteome</keyword>
<dbReference type="EMBL" id="CAAALY010253181">
    <property type="protein sequence ID" value="VEL36785.1"/>
    <property type="molecule type" value="Genomic_DNA"/>
</dbReference>
<evidence type="ECO:0000256" key="7">
    <source>
        <dbReference type="ARBA" id="ARBA00022884"/>
    </source>
</evidence>
<proteinExistence type="inferred from homology"/>
<evidence type="ECO:0000256" key="8">
    <source>
        <dbReference type="PROSITE-ProRule" id="PRU00855"/>
    </source>
</evidence>
<organism evidence="12 13">
    <name type="scientific">Protopolystoma xenopodis</name>
    <dbReference type="NCBI Taxonomy" id="117903"/>
    <lineage>
        <taxon>Eukaryota</taxon>
        <taxon>Metazoa</taxon>
        <taxon>Spiralia</taxon>
        <taxon>Lophotrochozoa</taxon>
        <taxon>Platyhelminthes</taxon>
        <taxon>Monogenea</taxon>
        <taxon>Polyopisthocotylea</taxon>
        <taxon>Polystomatidea</taxon>
        <taxon>Polystomatidae</taxon>
        <taxon>Protopolystoma</taxon>
    </lineage>
</organism>
<protein>
    <recommendedName>
        <fullName evidence="11">Nanos-type domain-containing protein</fullName>
    </recommendedName>
</protein>
<evidence type="ECO:0000313" key="13">
    <source>
        <dbReference type="Proteomes" id="UP000784294"/>
    </source>
</evidence>
<evidence type="ECO:0000256" key="3">
    <source>
        <dbReference type="ARBA" id="ARBA00022723"/>
    </source>
</evidence>
<evidence type="ECO:0000256" key="9">
    <source>
        <dbReference type="SAM" id="MobiDB-lite"/>
    </source>
</evidence>
<comment type="subcellular location">
    <subcellularLocation>
        <location evidence="1">Cytoplasm</location>
    </subcellularLocation>
</comment>
<reference evidence="12" key="1">
    <citation type="submission" date="2018-11" db="EMBL/GenBank/DDBJ databases">
        <authorList>
            <consortium name="Pathogen Informatics"/>
        </authorList>
    </citation>
    <scope>NUCLEOTIDE SEQUENCE</scope>
</reference>
<evidence type="ECO:0000313" key="12">
    <source>
        <dbReference type="EMBL" id="VEL36785.1"/>
    </source>
</evidence>
<feature type="region of interest" description="Disordered" evidence="9">
    <location>
        <begin position="356"/>
        <end position="378"/>
    </location>
</feature>
<sequence length="739" mass="79935">MLVGVIPFLFWWQKIPAFADTSPVGLTSLKESGCNEETRGWITFGHRYEDKLGFDESPKIALFNANLVFGHLVWHILSHSAGPIFEVGEQLCTSAGVSDELVLCLVKDRLGRVSCPKLRQFICPACGATGDQAHTIRYCPQIKPLTTSSALPNSMLVTALASGSSNSNSNSNLAPCHVGDQVGAGAQANGPFVDSGAACSARLLDLMDPASLQLSEADLERFERLDLLHLLSPAVPTPLPLHTPATGPNTSPDNAASARHGPPPDVRRYSRVLSPWQRKHQPTSSQQLQRAAAATTSSLPLVQSEFSRFYSRAGPHDGDGDANGDANGYCCNSDDFDHHLPALWSSSSAKRLLFEPTPSAKPATPPRLLRPRFNSDSTHGNHGIWSPCAGMPHPLARQLADACSSGPESAVAGSLSASSSSSSFLAASDRLLDSSFFANPFGYSNATLSTSASCSPHSSSSFSFSICTPTPSCVSSPPLPPPLPQPLSAQSGHLLTTDHQHLHGLHLQHQLRQEELQHQRQLQRQALLFRICLLHPSTSLLFLDEFIATSLRNSIPATVFSGSPITPLLVRPYLLPSICDVDVDVDVDGTDVGVVGADDDSLLPTTGRRQRPTEGLRFSSDRWSQARREEREREDDWKKGLVVRRERNPPETAEKRRMRGFVSLDGMHGTPRAPVGSRQELVQIEMVPLVCLFYQARLVQAVSSVYDQVGPADSTKCLDLTGPSKHAARAHASQPFTHT</sequence>
<evidence type="ECO:0000256" key="6">
    <source>
        <dbReference type="ARBA" id="ARBA00022845"/>
    </source>
</evidence>
<gene>
    <name evidence="12" type="ORF">PXEA_LOCUS30225</name>
</gene>
<comment type="similarity">
    <text evidence="8">Belongs to the nanos family.</text>
</comment>
<keyword evidence="4 8" id="KW-0863">Zinc-finger</keyword>
<accession>A0A3S5B580</accession>
<dbReference type="GO" id="GO:0003723">
    <property type="term" value="F:RNA binding"/>
    <property type="evidence" value="ECO:0007669"/>
    <property type="project" value="UniProtKB-UniRule"/>
</dbReference>
<dbReference type="PROSITE" id="PS51522">
    <property type="entry name" value="ZF_NANOS"/>
    <property type="match status" value="1"/>
</dbReference>
<name>A0A3S5B580_9PLAT</name>
<evidence type="ECO:0000256" key="5">
    <source>
        <dbReference type="ARBA" id="ARBA00022833"/>
    </source>
</evidence>
<evidence type="ECO:0000256" key="10">
    <source>
        <dbReference type="SAM" id="SignalP"/>
    </source>
</evidence>
<dbReference type="GO" id="GO:0005737">
    <property type="term" value="C:cytoplasm"/>
    <property type="evidence" value="ECO:0007669"/>
    <property type="project" value="UniProtKB-SubCell"/>
</dbReference>
<feature type="compositionally biased region" description="Basic and acidic residues" evidence="9">
    <location>
        <begin position="624"/>
        <end position="635"/>
    </location>
</feature>
<feature type="region of interest" description="Disordered" evidence="9">
    <location>
        <begin position="603"/>
        <end position="635"/>
    </location>
</feature>
<dbReference type="OrthoDB" id="10010129at2759"/>
<evidence type="ECO:0000256" key="2">
    <source>
        <dbReference type="ARBA" id="ARBA00022490"/>
    </source>
</evidence>
<feature type="compositionally biased region" description="Polar residues" evidence="9">
    <location>
        <begin position="282"/>
        <end position="297"/>
    </location>
</feature>